<accession>G5QKV8</accession>
<feature type="region of interest" description="Disordered" evidence="1">
    <location>
        <begin position="1"/>
        <end position="28"/>
    </location>
</feature>
<evidence type="ECO:0000313" key="3">
    <source>
        <dbReference type="Proteomes" id="UP000004903"/>
    </source>
</evidence>
<dbReference type="EMBL" id="AFCT01001191">
    <property type="protein sequence ID" value="EHC86878.1"/>
    <property type="molecule type" value="Genomic_DNA"/>
</dbReference>
<organism evidence="2 3">
    <name type="scientific">Salmonella enterica subsp. enterica serovar Rubislaw str. A4-653</name>
    <dbReference type="NCBI Taxonomy" id="913081"/>
    <lineage>
        <taxon>Bacteria</taxon>
        <taxon>Pseudomonadati</taxon>
        <taxon>Pseudomonadota</taxon>
        <taxon>Gammaproteobacteria</taxon>
        <taxon>Enterobacterales</taxon>
        <taxon>Enterobacteriaceae</taxon>
        <taxon>Salmonella</taxon>
    </lineage>
</organism>
<proteinExistence type="predicted"/>
<dbReference type="AlphaFoldDB" id="G5QKV8"/>
<reference evidence="2 3" key="1">
    <citation type="journal article" date="2011" name="BMC Genomics">
        <title>Genome sequencing reveals diversification of virulence factor content and possible host adaptation in distinct subpopulations of Salmonella enterica.</title>
        <authorList>
            <person name="den Bakker H.C."/>
            <person name="Moreno Switt A.I."/>
            <person name="Govoni G."/>
            <person name="Cummings C.A."/>
            <person name="Ranieri M.L."/>
            <person name="Degoricija L."/>
            <person name="Hoelzer K."/>
            <person name="Rodriguez-Rivera L.D."/>
            <person name="Brown S."/>
            <person name="Bolchacova E."/>
            <person name="Furtado M.R."/>
            <person name="Wiedmann M."/>
        </authorList>
    </citation>
    <scope>NUCLEOTIDE SEQUENCE [LARGE SCALE GENOMIC DNA]</scope>
    <source>
        <strain evidence="2 3">A4-653</strain>
    </source>
</reference>
<protein>
    <submittedName>
        <fullName evidence="2">Error-prone repair protein UmuC</fullName>
    </submittedName>
</protein>
<evidence type="ECO:0000256" key="1">
    <source>
        <dbReference type="SAM" id="MobiDB-lite"/>
    </source>
</evidence>
<comment type="caution">
    <text evidence="2">The sequence shown here is derived from an EMBL/GenBank/DDBJ whole genome shotgun (WGS) entry which is preliminary data.</text>
</comment>
<name>G5QKV8_SALRU</name>
<sequence>MPAQPARKSWIPSFLTLTPGNPRRTEKLPSMQPVEEIWGVGRRISKKLGTIGITTALQLARA</sequence>
<dbReference type="Gene3D" id="1.10.150.20">
    <property type="entry name" value="5' to 3' exonuclease, C-terminal subdomain"/>
    <property type="match status" value="1"/>
</dbReference>
<dbReference type="Proteomes" id="UP000004903">
    <property type="component" value="Unassembled WGS sequence"/>
</dbReference>
<dbReference type="InterPro" id="IPR043502">
    <property type="entry name" value="DNA/RNA_pol_sf"/>
</dbReference>
<evidence type="ECO:0000313" key="2">
    <source>
        <dbReference type="EMBL" id="EHC86878.1"/>
    </source>
</evidence>
<dbReference type="SUPFAM" id="SSF56672">
    <property type="entry name" value="DNA/RNA polymerases"/>
    <property type="match status" value="1"/>
</dbReference>
<feature type="non-terminal residue" evidence="2">
    <location>
        <position position="62"/>
    </location>
</feature>
<gene>
    <name evidence="2" type="ORF">LTSERUB_3332</name>
</gene>